<organism evidence="1 2">
    <name type="scientific">Kribbibacterium absianum</name>
    <dbReference type="NCBI Taxonomy" id="3044210"/>
    <lineage>
        <taxon>Bacteria</taxon>
        <taxon>Bacillati</taxon>
        <taxon>Actinomycetota</taxon>
        <taxon>Coriobacteriia</taxon>
        <taxon>Coriobacteriales</taxon>
        <taxon>Kribbibacteriaceae</taxon>
        <taxon>Kribbibacterium</taxon>
    </lineage>
</organism>
<evidence type="ECO:0008006" key="3">
    <source>
        <dbReference type="Google" id="ProtNLM"/>
    </source>
</evidence>
<protein>
    <recommendedName>
        <fullName evidence="3">DUF559 domain-containing protein</fullName>
    </recommendedName>
</protein>
<name>A0ABT6ZMY5_9ACTN</name>
<comment type="caution">
    <text evidence="1">The sequence shown here is derived from an EMBL/GenBank/DDBJ whole genome shotgun (WGS) entry which is preliminary data.</text>
</comment>
<accession>A0ABT6ZMY5</accession>
<sequence>MTTILGGIVAHGALVTQQPLVPVSSEEARDAWAESRVSLKGLKRLKKSRLLDAVLPVTRALLGAPSLQKDQIPLNLWVDCVRKSHASKKAEIHARPQQWAGRSLLRLWPEAGEPFSKDGVYIASPELQFLEASRRLGIIELVLLGNWMCGSYELRPDLSWGFLSKETAWTTKASLEAMVAGLGRTRGLRTAREAAPLLTDGCASPEEAALAPILGWMPEFGGYGLDGFSVNPTMSLTEAGRRVYRRTTARPDFFYPASWFDVEYDSGLGHRTPERMASDVKRRSALELSGVKLLPLVPEVLYDKGAMDEFARRLAERLGRSYRAPDLPAQTELRRIGLGTHLFW</sequence>
<evidence type="ECO:0000313" key="1">
    <source>
        <dbReference type="EMBL" id="MDJ1130227.1"/>
    </source>
</evidence>
<proteinExistence type="predicted"/>
<keyword evidence="2" id="KW-1185">Reference proteome</keyword>
<reference evidence="1" key="1">
    <citation type="submission" date="2023-05" db="EMBL/GenBank/DDBJ databases">
        <title>[olsenella] sp. nov., isolated from a pig farm feces dump.</title>
        <authorList>
            <person name="Chang Y.-H."/>
        </authorList>
    </citation>
    <scope>NUCLEOTIDE SEQUENCE</scope>
    <source>
        <strain evidence="1">YH-ols2217</strain>
    </source>
</reference>
<dbReference type="RefSeq" id="WP_283713389.1">
    <property type="nucleotide sequence ID" value="NZ_JASJEW010000003.1"/>
</dbReference>
<dbReference type="EMBL" id="JASJEX010000004">
    <property type="protein sequence ID" value="MDJ1130227.1"/>
    <property type="molecule type" value="Genomic_DNA"/>
</dbReference>
<gene>
    <name evidence="1" type="ORF">QJ043_09080</name>
</gene>
<dbReference type="Proteomes" id="UP001431693">
    <property type="component" value="Unassembled WGS sequence"/>
</dbReference>
<evidence type="ECO:0000313" key="2">
    <source>
        <dbReference type="Proteomes" id="UP001431693"/>
    </source>
</evidence>